<feature type="transmembrane region" description="Helical" evidence="10">
    <location>
        <begin position="210"/>
        <end position="231"/>
    </location>
</feature>
<sequence length="794" mass="87510">MDMRVPPPPGQLPGDPENKCEAIIHIHSPGVWDVGDPNYPRGLFDHTLPLLLLQLCIVFALTQSLYLLIKPARMPRIVAELLAGIILGPTVLGQIPGFTDKIFPPKGHVYLDLLSKIGYIFFIFLSGVKMDPTLVLKCGRKAWTIGVLAVVLPFAVFSNFSAQLTNYPSIHRYRRVAIKSIFSIQFLSSFPVTASLLVDLKIINSELGRLALAAGLVSDLLSNAGSSYFSYVKIATSSVLPVMSLQAFVLTFGAFAFIFSIVRPLTAWIIKRTPEGKPVDTAFVVLLSFFVFFAVVVTDNVGLSYQYGPFMLGLMIPDGPPLGSTLVEKLDTIVTGLMAPLFLTYCGLKVNLVELYDLYFVIVVLVTISVSLMVKYMAVFFPSLACNVPPKDALSLAFMMNTQGIVQMSFYYNNIINQTFDAETFSMLTSSVLITAAGTHLLVGLLYDHSSTYSGYRKRNIENSSATSELRILSCIHRPEDVLAAKRLLDSSFPSKESPLSVYALHMVELVGQATPLLIDHQLGQKHSSRVSNSRSQKIVDMFQSFELQHAESATVQFFTAISMPRFMHHDICSLAFDKLVSFIILPFQRKWNNQGRMISDNPVVRTINTNVLDMAPCSVGILIDRHKIRKQVGTVGSAYRVAVVFMGGPDDREALSYGKRMCGSPDGGVQLTVFRFVTLNPSEMGENQWDAVLDAEILKSVRLLGQQQDNVAYREERVADGAESALIIHAMEGVFDLIIVGRRHKADLTQLSGLTEWNDLPELGPIGDMLAAADISAPVSVLVVQQQSMKNSK</sequence>
<evidence type="ECO:0000256" key="1">
    <source>
        <dbReference type="ARBA" id="ARBA00004141"/>
    </source>
</evidence>
<evidence type="ECO:0000313" key="15">
    <source>
        <dbReference type="Proteomes" id="UP000595140"/>
    </source>
</evidence>
<dbReference type="GO" id="GO:0006885">
    <property type="term" value="P:regulation of pH"/>
    <property type="evidence" value="ECO:0007669"/>
    <property type="project" value="TreeGrafter"/>
</dbReference>
<dbReference type="InterPro" id="IPR006153">
    <property type="entry name" value="Cation/H_exchanger_TM"/>
</dbReference>
<evidence type="ECO:0000259" key="11">
    <source>
        <dbReference type="Pfam" id="PF00999"/>
    </source>
</evidence>
<keyword evidence="8 10" id="KW-0472">Membrane</keyword>
<feature type="transmembrane region" description="Helical" evidence="10">
    <location>
        <begin position="110"/>
        <end position="130"/>
    </location>
</feature>
<proteinExistence type="inferred from homology"/>
<feature type="transmembrane region" description="Helical" evidence="10">
    <location>
        <begin position="81"/>
        <end position="98"/>
    </location>
</feature>
<feature type="domain" description="Cation/H(+) antiporter central" evidence="12">
    <location>
        <begin position="500"/>
        <end position="627"/>
    </location>
</feature>
<feature type="transmembrane region" description="Helical" evidence="10">
    <location>
        <begin position="393"/>
        <end position="412"/>
    </location>
</feature>
<dbReference type="Proteomes" id="UP000595140">
    <property type="component" value="Unassembled WGS sequence"/>
</dbReference>
<protein>
    <submittedName>
        <fullName evidence="14">Uncharacterized protein</fullName>
    </submittedName>
</protein>
<dbReference type="Pfam" id="PF23259">
    <property type="entry name" value="CHX17_C"/>
    <property type="match status" value="1"/>
</dbReference>
<gene>
    <name evidence="14" type="ORF">CCAM_LOCUS14578</name>
</gene>
<evidence type="ECO:0000256" key="2">
    <source>
        <dbReference type="ARBA" id="ARBA00022448"/>
    </source>
</evidence>
<dbReference type="GO" id="GO:0012505">
    <property type="term" value="C:endomembrane system"/>
    <property type="evidence" value="ECO:0007669"/>
    <property type="project" value="TreeGrafter"/>
</dbReference>
<evidence type="ECO:0000256" key="3">
    <source>
        <dbReference type="ARBA" id="ARBA00022538"/>
    </source>
</evidence>
<dbReference type="GO" id="GO:1902600">
    <property type="term" value="P:proton transmembrane transport"/>
    <property type="evidence" value="ECO:0007669"/>
    <property type="project" value="InterPro"/>
</dbReference>
<evidence type="ECO:0000256" key="6">
    <source>
        <dbReference type="ARBA" id="ARBA00022989"/>
    </source>
</evidence>
<dbReference type="PANTHER" id="PTHR32468">
    <property type="entry name" value="CATION/H + ANTIPORTER"/>
    <property type="match status" value="1"/>
</dbReference>
<feature type="domain" description="Cation/H+ exchanger transmembrane" evidence="11">
    <location>
        <begin position="63"/>
        <end position="437"/>
    </location>
</feature>
<keyword evidence="3" id="KW-0633">Potassium transport</keyword>
<evidence type="ECO:0000256" key="10">
    <source>
        <dbReference type="SAM" id="Phobius"/>
    </source>
</evidence>
<keyword evidence="5" id="KW-0630">Potassium</keyword>
<dbReference type="AlphaFoldDB" id="A0A484L8T8"/>
<dbReference type="InterPro" id="IPR057290">
    <property type="entry name" value="CHX17_C"/>
</dbReference>
<evidence type="ECO:0000256" key="8">
    <source>
        <dbReference type="ARBA" id="ARBA00023136"/>
    </source>
</evidence>
<feature type="transmembrane region" description="Helical" evidence="10">
    <location>
        <begin position="424"/>
        <end position="447"/>
    </location>
</feature>
<comment type="similarity">
    <text evidence="9">Belongs to the monovalent cation:proton antiporter 2 (CPA2) transporter (TC 2.A.37) family. CHX (TC 2.A.37.4) subfamily.</text>
</comment>
<feature type="domain" description="Cation/H(+) antiporter C-terminal" evidence="13">
    <location>
        <begin position="641"/>
        <end position="789"/>
    </location>
</feature>
<dbReference type="GO" id="GO:0006813">
    <property type="term" value="P:potassium ion transport"/>
    <property type="evidence" value="ECO:0007669"/>
    <property type="project" value="UniProtKB-KW"/>
</dbReference>
<dbReference type="Gene3D" id="1.20.1530.20">
    <property type="match status" value="1"/>
</dbReference>
<dbReference type="Pfam" id="PF23256">
    <property type="entry name" value="CHX17_2nd"/>
    <property type="match status" value="1"/>
</dbReference>
<feature type="transmembrane region" description="Helical" evidence="10">
    <location>
        <begin position="358"/>
        <end position="381"/>
    </location>
</feature>
<organism evidence="14 15">
    <name type="scientific">Cuscuta campestris</name>
    <dbReference type="NCBI Taxonomy" id="132261"/>
    <lineage>
        <taxon>Eukaryota</taxon>
        <taxon>Viridiplantae</taxon>
        <taxon>Streptophyta</taxon>
        <taxon>Embryophyta</taxon>
        <taxon>Tracheophyta</taxon>
        <taxon>Spermatophyta</taxon>
        <taxon>Magnoliopsida</taxon>
        <taxon>eudicotyledons</taxon>
        <taxon>Gunneridae</taxon>
        <taxon>Pentapetalae</taxon>
        <taxon>asterids</taxon>
        <taxon>lamiids</taxon>
        <taxon>Solanales</taxon>
        <taxon>Convolvulaceae</taxon>
        <taxon>Cuscuteae</taxon>
        <taxon>Cuscuta</taxon>
        <taxon>Cuscuta subgen. Grammica</taxon>
        <taxon>Cuscuta sect. Cleistogrammica</taxon>
    </lineage>
</organism>
<evidence type="ECO:0000313" key="14">
    <source>
        <dbReference type="EMBL" id="VFQ72802.1"/>
    </source>
</evidence>
<comment type="subcellular location">
    <subcellularLocation>
        <location evidence="1">Membrane</location>
        <topology evidence="1">Multi-pass membrane protein</topology>
    </subcellularLocation>
</comment>
<dbReference type="Pfam" id="PF00999">
    <property type="entry name" value="Na_H_Exchanger"/>
    <property type="match status" value="1"/>
</dbReference>
<keyword evidence="15" id="KW-1185">Reference proteome</keyword>
<dbReference type="InterPro" id="IPR038770">
    <property type="entry name" value="Na+/solute_symporter_sf"/>
</dbReference>
<evidence type="ECO:0000259" key="12">
    <source>
        <dbReference type="Pfam" id="PF23256"/>
    </source>
</evidence>
<keyword evidence="4 10" id="KW-0812">Transmembrane</keyword>
<accession>A0A484L8T8</accession>
<feature type="transmembrane region" description="Helical" evidence="10">
    <location>
        <begin position="283"/>
        <end position="305"/>
    </location>
</feature>
<dbReference type="GO" id="GO:0016020">
    <property type="term" value="C:membrane"/>
    <property type="evidence" value="ECO:0007669"/>
    <property type="project" value="UniProtKB-SubCell"/>
</dbReference>
<name>A0A484L8T8_9ASTE</name>
<dbReference type="OrthoDB" id="1938353at2759"/>
<keyword evidence="7" id="KW-0406">Ion transport</keyword>
<feature type="transmembrane region" description="Helical" evidence="10">
    <location>
        <begin position="243"/>
        <end position="262"/>
    </location>
</feature>
<feature type="transmembrane region" description="Helical" evidence="10">
    <location>
        <begin position="142"/>
        <end position="160"/>
    </location>
</feature>
<dbReference type="EMBL" id="OOIL02001116">
    <property type="protein sequence ID" value="VFQ72802.1"/>
    <property type="molecule type" value="Genomic_DNA"/>
</dbReference>
<evidence type="ECO:0000256" key="5">
    <source>
        <dbReference type="ARBA" id="ARBA00022958"/>
    </source>
</evidence>
<feature type="transmembrane region" description="Helical" evidence="10">
    <location>
        <begin position="180"/>
        <end position="198"/>
    </location>
</feature>
<reference evidence="14 15" key="1">
    <citation type="submission" date="2018-04" db="EMBL/GenBank/DDBJ databases">
        <authorList>
            <person name="Vogel A."/>
        </authorList>
    </citation>
    <scope>NUCLEOTIDE SEQUENCE [LARGE SCALE GENOMIC DNA]</scope>
</reference>
<keyword evidence="6 10" id="KW-1133">Transmembrane helix</keyword>
<evidence type="ECO:0000256" key="7">
    <source>
        <dbReference type="ARBA" id="ARBA00023065"/>
    </source>
</evidence>
<dbReference type="InterPro" id="IPR050794">
    <property type="entry name" value="CPA2_transporter"/>
</dbReference>
<keyword evidence="2" id="KW-0813">Transport</keyword>
<dbReference type="GO" id="GO:0015297">
    <property type="term" value="F:antiporter activity"/>
    <property type="evidence" value="ECO:0007669"/>
    <property type="project" value="InterPro"/>
</dbReference>
<dbReference type="Gene3D" id="3.40.50.12370">
    <property type="match status" value="1"/>
</dbReference>
<dbReference type="PANTHER" id="PTHR32468:SF22">
    <property type="entry name" value="CATION_H(+) ANTIPORTER 3-LIKE"/>
    <property type="match status" value="1"/>
</dbReference>
<dbReference type="InterPro" id="IPR057291">
    <property type="entry name" value="CHX17_2nd"/>
</dbReference>
<evidence type="ECO:0000256" key="9">
    <source>
        <dbReference type="ARBA" id="ARBA00038341"/>
    </source>
</evidence>
<evidence type="ECO:0000259" key="13">
    <source>
        <dbReference type="Pfam" id="PF23259"/>
    </source>
</evidence>
<feature type="transmembrane region" description="Helical" evidence="10">
    <location>
        <begin position="48"/>
        <end position="69"/>
    </location>
</feature>
<evidence type="ECO:0000256" key="4">
    <source>
        <dbReference type="ARBA" id="ARBA00022692"/>
    </source>
</evidence>